<accession>A0A931IDF9</accession>
<reference evidence="4" key="1">
    <citation type="submission" date="2020-11" db="EMBL/GenBank/DDBJ databases">
        <title>Nocardia NEAU-351.nov., a novel actinomycete isolated from the cow dung.</title>
        <authorList>
            <person name="Zhang X."/>
        </authorList>
    </citation>
    <scope>NUCLEOTIDE SEQUENCE</scope>
    <source>
        <strain evidence="4">NEAU-351</strain>
    </source>
</reference>
<dbReference type="PANTHER" id="PTHR33371">
    <property type="entry name" value="INTERMEMBRANE PHOSPHOLIPID TRANSPORT SYSTEM BINDING PROTEIN MLAD-RELATED"/>
    <property type="match status" value="1"/>
</dbReference>
<dbReference type="PANTHER" id="PTHR33371:SF17">
    <property type="entry name" value="MCE-FAMILY PROTEIN MCE1B"/>
    <property type="match status" value="1"/>
</dbReference>
<gene>
    <name evidence="4" type="ORF">IT779_19575</name>
</gene>
<dbReference type="InterPro" id="IPR024516">
    <property type="entry name" value="Mce_C"/>
</dbReference>
<sequence>MNYRKALVGVSLFVVVSFTLIWITYVTLDRGINSDTDSYSAVFSDVSGLRAGDDVRMAGVRVGRVDKIALDGDKARVNFRVEKAQQLYGNTKASITYQNVIGQRYLGLALADFGNAAALRPGAEIPLEHTEPSFDISGLLNGFEPLFGGLDPKQVDNVTGALIRALQGDNTSVVLLIEQVSTLAQSLAGPDQVLGSVITNLNQVVGDLAVHSDEVSTLITRSRTIVDGLSRHRDELLGTLTTAAALTDRMADVVTGIQPDLDEMLYREPGFTRHFTENKDQFAYLGFNLPALMKGLARVSQEGAYLNTYLCDIRATLLPGLTSLVPTVVSMASATGQQQYSTTCQVNNR</sequence>
<dbReference type="Proteomes" id="UP000655751">
    <property type="component" value="Unassembled WGS sequence"/>
</dbReference>
<proteinExistence type="predicted"/>
<evidence type="ECO:0000259" key="3">
    <source>
        <dbReference type="Pfam" id="PF11887"/>
    </source>
</evidence>
<dbReference type="InterPro" id="IPR003399">
    <property type="entry name" value="Mce/MlaD"/>
</dbReference>
<evidence type="ECO:0000256" key="1">
    <source>
        <dbReference type="SAM" id="Phobius"/>
    </source>
</evidence>
<organism evidence="4 5">
    <name type="scientific">Nocardia bovistercoris</name>
    <dbReference type="NCBI Taxonomy" id="2785916"/>
    <lineage>
        <taxon>Bacteria</taxon>
        <taxon>Bacillati</taxon>
        <taxon>Actinomycetota</taxon>
        <taxon>Actinomycetes</taxon>
        <taxon>Mycobacteriales</taxon>
        <taxon>Nocardiaceae</taxon>
        <taxon>Nocardia</taxon>
    </lineage>
</organism>
<feature type="domain" description="Mce/MlaD" evidence="2">
    <location>
        <begin position="37"/>
        <end position="108"/>
    </location>
</feature>
<dbReference type="NCBIfam" id="TIGR00996">
    <property type="entry name" value="Mtu_fam_mce"/>
    <property type="match status" value="1"/>
</dbReference>
<dbReference type="GO" id="GO:0005576">
    <property type="term" value="C:extracellular region"/>
    <property type="evidence" value="ECO:0007669"/>
    <property type="project" value="TreeGrafter"/>
</dbReference>
<name>A0A931IDF9_9NOCA</name>
<feature type="domain" description="Mammalian cell entry C-terminal" evidence="3">
    <location>
        <begin position="117"/>
        <end position="273"/>
    </location>
</feature>
<keyword evidence="1" id="KW-0472">Membrane</keyword>
<evidence type="ECO:0000313" key="5">
    <source>
        <dbReference type="Proteomes" id="UP000655751"/>
    </source>
</evidence>
<dbReference type="InterPro" id="IPR005693">
    <property type="entry name" value="Mce"/>
</dbReference>
<dbReference type="RefSeq" id="WP_196150773.1">
    <property type="nucleotide sequence ID" value="NZ_JADMLG010000007.1"/>
</dbReference>
<keyword evidence="1" id="KW-1133">Transmembrane helix</keyword>
<comment type="caution">
    <text evidence="4">The sequence shown here is derived from an EMBL/GenBank/DDBJ whole genome shotgun (WGS) entry which is preliminary data.</text>
</comment>
<dbReference type="Pfam" id="PF02470">
    <property type="entry name" value="MlaD"/>
    <property type="match status" value="1"/>
</dbReference>
<feature type="transmembrane region" description="Helical" evidence="1">
    <location>
        <begin position="7"/>
        <end position="28"/>
    </location>
</feature>
<protein>
    <submittedName>
        <fullName evidence="4">MCE family protein</fullName>
    </submittedName>
</protein>
<dbReference type="InterPro" id="IPR052336">
    <property type="entry name" value="MlaD_Phospholipid_Transporter"/>
</dbReference>
<dbReference type="GO" id="GO:0051701">
    <property type="term" value="P:biological process involved in interaction with host"/>
    <property type="evidence" value="ECO:0007669"/>
    <property type="project" value="TreeGrafter"/>
</dbReference>
<evidence type="ECO:0000313" key="4">
    <source>
        <dbReference type="EMBL" id="MBH0778483.1"/>
    </source>
</evidence>
<keyword evidence="5" id="KW-1185">Reference proteome</keyword>
<keyword evidence="1" id="KW-0812">Transmembrane</keyword>
<evidence type="ECO:0000259" key="2">
    <source>
        <dbReference type="Pfam" id="PF02470"/>
    </source>
</evidence>
<dbReference type="EMBL" id="JADMLG010000007">
    <property type="protein sequence ID" value="MBH0778483.1"/>
    <property type="molecule type" value="Genomic_DNA"/>
</dbReference>
<dbReference type="Pfam" id="PF11887">
    <property type="entry name" value="Mce4_CUP1"/>
    <property type="match status" value="1"/>
</dbReference>
<dbReference type="AlphaFoldDB" id="A0A931IDF9"/>